<evidence type="ECO:0000256" key="1">
    <source>
        <dbReference type="ARBA" id="ARBA00005290"/>
    </source>
</evidence>
<dbReference type="Gene3D" id="3.40.50.300">
    <property type="entry name" value="P-loop containing nucleotide triphosphate hydrolases"/>
    <property type="match status" value="1"/>
</dbReference>
<comment type="caution">
    <text evidence="5">The sequence shown here is derived from an EMBL/GenBank/DDBJ whole genome shotgun (WGS) entry which is preliminary data.</text>
</comment>
<gene>
    <name evidence="5" type="ORF">FHS40_008121</name>
</gene>
<accession>A0A7W8B4E2</accession>
<organism evidence="5 6">
    <name type="scientific">Streptomyces spectabilis</name>
    <dbReference type="NCBI Taxonomy" id="68270"/>
    <lineage>
        <taxon>Bacteria</taxon>
        <taxon>Bacillati</taxon>
        <taxon>Actinomycetota</taxon>
        <taxon>Actinomycetes</taxon>
        <taxon>Kitasatosporales</taxon>
        <taxon>Streptomycetaceae</taxon>
        <taxon>Streptomyces</taxon>
    </lineage>
</organism>
<comment type="similarity">
    <text evidence="1">Belongs to the GPN-loop GTPase family.</text>
</comment>
<dbReference type="Proteomes" id="UP000549009">
    <property type="component" value="Unassembled WGS sequence"/>
</dbReference>
<dbReference type="GO" id="GO:0016787">
    <property type="term" value="F:hydrolase activity"/>
    <property type="evidence" value="ECO:0007669"/>
    <property type="project" value="UniProtKB-KW"/>
</dbReference>
<evidence type="ECO:0000256" key="2">
    <source>
        <dbReference type="ARBA" id="ARBA00022741"/>
    </source>
</evidence>
<dbReference type="AlphaFoldDB" id="A0A7W8B4E2"/>
<proteinExistence type="inferred from homology"/>
<dbReference type="InterPro" id="IPR052705">
    <property type="entry name" value="Gliding_Motility_GTPase"/>
</dbReference>
<dbReference type="Pfam" id="PF03029">
    <property type="entry name" value="ATP_bind_1"/>
    <property type="match status" value="1"/>
</dbReference>
<keyword evidence="5" id="KW-0675">Receptor</keyword>
<evidence type="ECO:0000256" key="3">
    <source>
        <dbReference type="ARBA" id="ARBA00022801"/>
    </source>
</evidence>
<evidence type="ECO:0000313" key="6">
    <source>
        <dbReference type="Proteomes" id="UP000549009"/>
    </source>
</evidence>
<dbReference type="InterPro" id="IPR027417">
    <property type="entry name" value="P-loop_NTPase"/>
</dbReference>
<dbReference type="InterPro" id="IPR004130">
    <property type="entry name" value="Gpn"/>
</dbReference>
<protein>
    <submittedName>
        <fullName evidence="5">Signal recognition particle receptor subunit beta</fullName>
    </submittedName>
</protein>
<dbReference type="CDD" id="cd00882">
    <property type="entry name" value="Ras_like_GTPase"/>
    <property type="match status" value="1"/>
</dbReference>
<dbReference type="GO" id="GO:0005525">
    <property type="term" value="F:GTP binding"/>
    <property type="evidence" value="ECO:0007669"/>
    <property type="project" value="UniProtKB-KW"/>
</dbReference>
<dbReference type="PANTHER" id="PTHR42708:SF1">
    <property type="entry name" value="GLIDING MOTILITY PROTEIN MGLA"/>
    <property type="match status" value="1"/>
</dbReference>
<keyword evidence="3" id="KW-0378">Hydrolase</keyword>
<sequence>MPGCRTFPDSRVPAAPTRIKVLVTGGFGAGKTSLVGAVSEIAPLSTDVPLTQASAATDDLTGLQHKTATTVAMDFGRLTLPSGIVIYLFGTPGQARFDLISRQLGRGAAGGILVVDPRRLADSFTPLDFLEDHRLPLVVAVNQFDASPRYTAQDIRQALDVTPDVPVVGCDARVRASATNVVRSVLLRARDATPRPQPTGAHP</sequence>
<name>A0A7W8B4E2_STRST</name>
<keyword evidence="6" id="KW-1185">Reference proteome</keyword>
<keyword evidence="2" id="KW-0547">Nucleotide-binding</keyword>
<keyword evidence="4" id="KW-0342">GTP-binding</keyword>
<dbReference type="RefSeq" id="WP_229879596.1">
    <property type="nucleotide sequence ID" value="NZ_BMSQ01000025.1"/>
</dbReference>
<dbReference type="EMBL" id="JACHJD010000022">
    <property type="protein sequence ID" value="MBB5108995.1"/>
    <property type="molecule type" value="Genomic_DNA"/>
</dbReference>
<dbReference type="SUPFAM" id="SSF52540">
    <property type="entry name" value="P-loop containing nucleoside triphosphate hydrolases"/>
    <property type="match status" value="1"/>
</dbReference>
<evidence type="ECO:0000256" key="4">
    <source>
        <dbReference type="ARBA" id="ARBA00023134"/>
    </source>
</evidence>
<dbReference type="PANTHER" id="PTHR42708">
    <property type="entry name" value="ATP/GTP-BINDING PROTEIN-RELATED"/>
    <property type="match status" value="1"/>
</dbReference>
<evidence type="ECO:0000313" key="5">
    <source>
        <dbReference type="EMBL" id="MBB5108995.1"/>
    </source>
</evidence>
<reference evidence="5 6" key="1">
    <citation type="submission" date="2020-08" db="EMBL/GenBank/DDBJ databases">
        <title>Genomic Encyclopedia of Type Strains, Phase III (KMG-III): the genomes of soil and plant-associated and newly described type strains.</title>
        <authorList>
            <person name="Whitman W."/>
        </authorList>
    </citation>
    <scope>NUCLEOTIDE SEQUENCE [LARGE SCALE GENOMIC DNA]</scope>
    <source>
        <strain evidence="5 6">CECT 3146</strain>
    </source>
</reference>